<dbReference type="Pfam" id="PF00583">
    <property type="entry name" value="Acetyltransf_1"/>
    <property type="match status" value="1"/>
</dbReference>
<reference evidence="2 3" key="1">
    <citation type="journal article" date="2020" name="Microorganisms">
        <title>Osmotic Adaptation and Compatible Solute Biosynthesis of Phototrophic Bacteria as Revealed from Genome Analyses.</title>
        <authorList>
            <person name="Imhoff J.F."/>
            <person name="Rahn T."/>
            <person name="Kunzel S."/>
            <person name="Keller A."/>
            <person name="Neulinger S.C."/>
        </authorList>
    </citation>
    <scope>NUCLEOTIDE SEQUENCE [LARGE SCALE GENOMIC DNA]</scope>
    <source>
        <strain evidence="2 3">DSM 15382</strain>
    </source>
</reference>
<dbReference type="EMBL" id="NRSG01000445">
    <property type="protein sequence ID" value="MBK1662084.1"/>
    <property type="molecule type" value="Genomic_DNA"/>
</dbReference>
<comment type="caution">
    <text evidence="2">The sequence shown here is derived from an EMBL/GenBank/DDBJ whole genome shotgun (WGS) entry which is preliminary data.</text>
</comment>
<dbReference type="RefSeq" id="WP_133222468.1">
    <property type="nucleotide sequence ID" value="NZ_NRSG01000445.1"/>
</dbReference>
<evidence type="ECO:0000259" key="1">
    <source>
        <dbReference type="PROSITE" id="PS51186"/>
    </source>
</evidence>
<gene>
    <name evidence="2" type="ORF">CKO45_28255</name>
</gene>
<name>A0ABS1D5M0_9PROT</name>
<organism evidence="2 3">
    <name type="scientific">Paracraurococcus ruber</name>
    <dbReference type="NCBI Taxonomy" id="77675"/>
    <lineage>
        <taxon>Bacteria</taxon>
        <taxon>Pseudomonadati</taxon>
        <taxon>Pseudomonadota</taxon>
        <taxon>Alphaproteobacteria</taxon>
        <taxon>Acetobacterales</taxon>
        <taxon>Roseomonadaceae</taxon>
        <taxon>Paracraurococcus</taxon>
    </lineage>
</organism>
<dbReference type="PROSITE" id="PS51186">
    <property type="entry name" value="GNAT"/>
    <property type="match status" value="1"/>
</dbReference>
<dbReference type="InterPro" id="IPR016181">
    <property type="entry name" value="Acyl_CoA_acyltransferase"/>
</dbReference>
<accession>A0ABS1D5M0</accession>
<evidence type="ECO:0000313" key="2">
    <source>
        <dbReference type="EMBL" id="MBK1662084.1"/>
    </source>
</evidence>
<dbReference type="Gene3D" id="3.40.630.30">
    <property type="match status" value="1"/>
</dbReference>
<dbReference type="CDD" id="cd04301">
    <property type="entry name" value="NAT_SF"/>
    <property type="match status" value="1"/>
</dbReference>
<proteinExistence type="predicted"/>
<protein>
    <recommendedName>
        <fullName evidence="1">N-acetyltransferase domain-containing protein</fullName>
    </recommendedName>
</protein>
<dbReference type="Proteomes" id="UP000697995">
    <property type="component" value="Unassembled WGS sequence"/>
</dbReference>
<dbReference type="SUPFAM" id="SSF55729">
    <property type="entry name" value="Acyl-CoA N-acyltransferases (Nat)"/>
    <property type="match status" value="1"/>
</dbReference>
<feature type="domain" description="N-acetyltransferase" evidence="1">
    <location>
        <begin position="3"/>
        <end position="156"/>
    </location>
</feature>
<keyword evidence="3" id="KW-1185">Reference proteome</keyword>
<sequence>MGVVYRPAAPEDLEPALRIVQEAYNDLRSRHGLAANVGLRPPLFQRFCLAADPDGLWIAEAGGAPVGFGFAWMRQDFWYLAQLFVRPGTQAGGVGQGLLSRTLQVAERRGGAANRTLITMAYNTASQGLYIRNGLYPREPLLRLAAPAVVLEGRIASAGLDVVPIEPWPASRDWLGFLDEAVLGFRREDHHAFLLGGFAARALRIEHGGRSVGYAYISAEGHIGPLAVAPCADAAAVVTAAIRCALEGRPNQVSMVVPGQAERVLEAAAALGFRIEEPFVLLSAQPFGSWSNYLPSNPGFL</sequence>
<dbReference type="InterPro" id="IPR000182">
    <property type="entry name" value="GNAT_dom"/>
</dbReference>
<evidence type="ECO:0000313" key="3">
    <source>
        <dbReference type="Proteomes" id="UP000697995"/>
    </source>
</evidence>